<dbReference type="Gene3D" id="1.10.510.10">
    <property type="entry name" value="Transferase(Phosphotransferase) domain 1"/>
    <property type="match status" value="1"/>
</dbReference>
<sequence>MQVATFLRKKSVFPDIRSIFMDMGRADSQPLQKQLKDLKDGRANDEATIMMLRTQVAAVQATAVQEGNAAQETIESLQAQVAALEHDKTAAEEQTTRAKAKMTRAAAVRMEMKAVLQRREAELQKAEKKLHDTLHNSNETQRKFEILKAELDRKTRELEKAGALTERVAAYARDLESEREALEEQLEESRNAIPVIKEADCKFLRQLGEGATATVDLFSVELAVKRPKTKEEAERLEEEASTMASLHHPGLPAPVCWIEPADGRPCGLAMPLIRSGTLHSRIWGPAHVKSYKLNSEPINTTVHPTDRYLD</sequence>
<dbReference type="Proteomes" id="UP001491310">
    <property type="component" value="Unassembled WGS sequence"/>
</dbReference>
<accession>A0ABR2YC67</accession>
<comment type="caution">
    <text evidence="2">The sequence shown here is derived from an EMBL/GenBank/DDBJ whole genome shotgun (WGS) entry which is preliminary data.</text>
</comment>
<proteinExistence type="predicted"/>
<organism evidence="2 3">
    <name type="scientific">Coccomyxa subellipsoidea</name>
    <dbReference type="NCBI Taxonomy" id="248742"/>
    <lineage>
        <taxon>Eukaryota</taxon>
        <taxon>Viridiplantae</taxon>
        <taxon>Chlorophyta</taxon>
        <taxon>core chlorophytes</taxon>
        <taxon>Trebouxiophyceae</taxon>
        <taxon>Trebouxiophyceae incertae sedis</taxon>
        <taxon>Coccomyxaceae</taxon>
        <taxon>Coccomyxa</taxon>
    </lineage>
</organism>
<keyword evidence="1" id="KW-0175">Coiled coil</keyword>
<gene>
    <name evidence="2" type="ORF">WJX75_000730</name>
</gene>
<evidence type="ECO:0000256" key="1">
    <source>
        <dbReference type="SAM" id="Coils"/>
    </source>
</evidence>
<dbReference type="InterPro" id="IPR011009">
    <property type="entry name" value="Kinase-like_dom_sf"/>
</dbReference>
<name>A0ABR2YC67_9CHLO</name>
<evidence type="ECO:0000313" key="3">
    <source>
        <dbReference type="Proteomes" id="UP001491310"/>
    </source>
</evidence>
<keyword evidence="3" id="KW-1185">Reference proteome</keyword>
<dbReference type="SUPFAM" id="SSF56112">
    <property type="entry name" value="Protein kinase-like (PK-like)"/>
    <property type="match status" value="1"/>
</dbReference>
<feature type="coiled-coil region" evidence="1">
    <location>
        <begin position="67"/>
        <end position="239"/>
    </location>
</feature>
<dbReference type="EMBL" id="JALJOT010000016">
    <property type="protein sequence ID" value="KAK9901999.1"/>
    <property type="molecule type" value="Genomic_DNA"/>
</dbReference>
<evidence type="ECO:0000313" key="2">
    <source>
        <dbReference type="EMBL" id="KAK9901999.1"/>
    </source>
</evidence>
<reference evidence="2 3" key="1">
    <citation type="journal article" date="2024" name="Nat. Commun.">
        <title>Phylogenomics reveals the evolutionary origins of lichenization in chlorophyte algae.</title>
        <authorList>
            <person name="Puginier C."/>
            <person name="Libourel C."/>
            <person name="Otte J."/>
            <person name="Skaloud P."/>
            <person name="Haon M."/>
            <person name="Grisel S."/>
            <person name="Petersen M."/>
            <person name="Berrin J.G."/>
            <person name="Delaux P.M."/>
            <person name="Dal Grande F."/>
            <person name="Keller J."/>
        </authorList>
    </citation>
    <scope>NUCLEOTIDE SEQUENCE [LARGE SCALE GENOMIC DNA]</scope>
    <source>
        <strain evidence="2 3">SAG 216-7</strain>
    </source>
</reference>
<evidence type="ECO:0008006" key="4">
    <source>
        <dbReference type="Google" id="ProtNLM"/>
    </source>
</evidence>
<protein>
    <recommendedName>
        <fullName evidence="4">Protein kinase domain-containing protein</fullName>
    </recommendedName>
</protein>